<evidence type="ECO:0000313" key="1">
    <source>
        <dbReference type="EMBL" id="MEQ2291665.1"/>
    </source>
</evidence>
<evidence type="ECO:0000313" key="2">
    <source>
        <dbReference type="Proteomes" id="UP001469553"/>
    </source>
</evidence>
<dbReference type="Proteomes" id="UP001469553">
    <property type="component" value="Unassembled WGS sequence"/>
</dbReference>
<dbReference type="EMBL" id="JAHRIP010029285">
    <property type="protein sequence ID" value="MEQ2291665.1"/>
    <property type="molecule type" value="Genomic_DNA"/>
</dbReference>
<keyword evidence="2" id="KW-1185">Reference proteome</keyword>
<name>A0ABV0YDX4_9TELE</name>
<protein>
    <submittedName>
        <fullName evidence="1">Uncharacterized protein</fullName>
    </submittedName>
</protein>
<organism evidence="1 2">
    <name type="scientific">Ameca splendens</name>
    <dbReference type="NCBI Taxonomy" id="208324"/>
    <lineage>
        <taxon>Eukaryota</taxon>
        <taxon>Metazoa</taxon>
        <taxon>Chordata</taxon>
        <taxon>Craniata</taxon>
        <taxon>Vertebrata</taxon>
        <taxon>Euteleostomi</taxon>
        <taxon>Actinopterygii</taxon>
        <taxon>Neopterygii</taxon>
        <taxon>Teleostei</taxon>
        <taxon>Neoteleostei</taxon>
        <taxon>Acanthomorphata</taxon>
        <taxon>Ovalentaria</taxon>
        <taxon>Atherinomorphae</taxon>
        <taxon>Cyprinodontiformes</taxon>
        <taxon>Goodeidae</taxon>
        <taxon>Ameca</taxon>
    </lineage>
</organism>
<comment type="caution">
    <text evidence="1">The sequence shown here is derived from an EMBL/GenBank/DDBJ whole genome shotgun (WGS) entry which is preliminary data.</text>
</comment>
<accession>A0ABV0YDX4</accession>
<proteinExistence type="predicted"/>
<reference evidence="1 2" key="1">
    <citation type="submission" date="2021-06" db="EMBL/GenBank/DDBJ databases">
        <authorList>
            <person name="Palmer J.M."/>
        </authorList>
    </citation>
    <scope>NUCLEOTIDE SEQUENCE [LARGE SCALE GENOMIC DNA]</scope>
    <source>
        <strain evidence="1 2">AS_MEX2019</strain>
        <tissue evidence="1">Muscle</tissue>
    </source>
</reference>
<sequence length="115" mass="13588">MYPKARIFHNSMKRYFMEPLKNRIISGYLNFDFRVFFFDLNLMETFYDHLSLGLMILIQCLNDKNMRCFVFSDGLTEVFFLQCKMKLGCHCTAVEHQMPPALLTVDYSSCSDVLK</sequence>
<gene>
    <name evidence="1" type="ORF">AMECASPLE_015281</name>
</gene>